<dbReference type="SUPFAM" id="SSF52540">
    <property type="entry name" value="P-loop containing nucleoside triphosphate hydrolases"/>
    <property type="match status" value="1"/>
</dbReference>
<evidence type="ECO:0000313" key="10">
    <source>
        <dbReference type="EMBL" id="PTQ91326.1"/>
    </source>
</evidence>
<dbReference type="RefSeq" id="WP_107864339.1">
    <property type="nucleotide sequence ID" value="NZ_QAON01000001.1"/>
</dbReference>
<keyword evidence="11" id="KW-1185">Reference proteome</keyword>
<keyword evidence="5 7" id="KW-1133">Transmembrane helix</keyword>
<dbReference type="Pfam" id="PF00664">
    <property type="entry name" value="ABC_membrane"/>
    <property type="match status" value="1"/>
</dbReference>
<dbReference type="Gene3D" id="1.20.1560.10">
    <property type="entry name" value="ABC transporter type 1, transmembrane domain"/>
    <property type="match status" value="1"/>
</dbReference>
<evidence type="ECO:0000256" key="1">
    <source>
        <dbReference type="ARBA" id="ARBA00004651"/>
    </source>
</evidence>
<feature type="domain" description="ABC transmembrane type-1" evidence="9">
    <location>
        <begin position="144"/>
        <end position="420"/>
    </location>
</feature>
<dbReference type="GO" id="GO:0015421">
    <property type="term" value="F:ABC-type oligopeptide transporter activity"/>
    <property type="evidence" value="ECO:0007669"/>
    <property type="project" value="TreeGrafter"/>
</dbReference>
<gene>
    <name evidence="10" type="ORF">C8N29_101399</name>
</gene>
<dbReference type="Proteomes" id="UP000244223">
    <property type="component" value="Unassembled WGS sequence"/>
</dbReference>
<accession>A0A2T5J444</accession>
<feature type="domain" description="ABC transporter" evidence="8">
    <location>
        <begin position="457"/>
        <end position="693"/>
    </location>
</feature>
<dbReference type="InterPro" id="IPR003439">
    <property type="entry name" value="ABC_transporter-like_ATP-bd"/>
</dbReference>
<evidence type="ECO:0000256" key="6">
    <source>
        <dbReference type="ARBA" id="ARBA00023136"/>
    </source>
</evidence>
<feature type="transmembrane region" description="Helical" evidence="7">
    <location>
        <begin position="278"/>
        <end position="298"/>
    </location>
</feature>
<dbReference type="SUPFAM" id="SSF90123">
    <property type="entry name" value="ABC transporter transmembrane region"/>
    <property type="match status" value="1"/>
</dbReference>
<keyword evidence="6 7" id="KW-0472">Membrane</keyword>
<comment type="caution">
    <text evidence="10">The sequence shown here is derived from an EMBL/GenBank/DDBJ whole genome shotgun (WGS) entry which is preliminary data.</text>
</comment>
<evidence type="ECO:0000256" key="2">
    <source>
        <dbReference type="ARBA" id="ARBA00022692"/>
    </source>
</evidence>
<proteinExistence type="predicted"/>
<dbReference type="Gene3D" id="3.40.50.300">
    <property type="entry name" value="P-loop containing nucleotide triphosphate hydrolases"/>
    <property type="match status" value="1"/>
</dbReference>
<evidence type="ECO:0000256" key="3">
    <source>
        <dbReference type="ARBA" id="ARBA00022741"/>
    </source>
</evidence>
<dbReference type="PROSITE" id="PS50929">
    <property type="entry name" value="ABC_TM1F"/>
    <property type="match status" value="1"/>
</dbReference>
<dbReference type="SMART" id="SM00382">
    <property type="entry name" value="AAA"/>
    <property type="match status" value="1"/>
</dbReference>
<evidence type="ECO:0000313" key="11">
    <source>
        <dbReference type="Proteomes" id="UP000244223"/>
    </source>
</evidence>
<dbReference type="PANTHER" id="PTHR43394">
    <property type="entry name" value="ATP-DEPENDENT PERMEASE MDL1, MITOCHONDRIAL"/>
    <property type="match status" value="1"/>
</dbReference>
<keyword evidence="4 10" id="KW-0067">ATP-binding</keyword>
<dbReference type="PANTHER" id="PTHR43394:SF1">
    <property type="entry name" value="ATP-BINDING CASSETTE SUB-FAMILY B MEMBER 10, MITOCHONDRIAL"/>
    <property type="match status" value="1"/>
</dbReference>
<dbReference type="EMBL" id="QAON01000001">
    <property type="protein sequence ID" value="PTQ91326.1"/>
    <property type="molecule type" value="Genomic_DNA"/>
</dbReference>
<dbReference type="InterPro" id="IPR011527">
    <property type="entry name" value="ABC1_TM_dom"/>
</dbReference>
<keyword evidence="2 7" id="KW-0812">Transmembrane</keyword>
<dbReference type="PROSITE" id="PS50893">
    <property type="entry name" value="ABC_TRANSPORTER_2"/>
    <property type="match status" value="1"/>
</dbReference>
<keyword evidence="3" id="KW-0547">Nucleotide-binding</keyword>
<dbReference type="InterPro" id="IPR003593">
    <property type="entry name" value="AAA+_ATPase"/>
</dbReference>
<feature type="transmembrane region" description="Helical" evidence="7">
    <location>
        <begin position="250"/>
        <end position="272"/>
    </location>
</feature>
<feature type="transmembrane region" description="Helical" evidence="7">
    <location>
        <begin position="140"/>
        <end position="163"/>
    </location>
</feature>
<dbReference type="GO" id="GO:0005524">
    <property type="term" value="F:ATP binding"/>
    <property type="evidence" value="ECO:0007669"/>
    <property type="project" value="UniProtKB-KW"/>
</dbReference>
<evidence type="ECO:0000256" key="7">
    <source>
        <dbReference type="SAM" id="Phobius"/>
    </source>
</evidence>
<dbReference type="GO" id="GO:0016887">
    <property type="term" value="F:ATP hydrolysis activity"/>
    <property type="evidence" value="ECO:0007669"/>
    <property type="project" value="InterPro"/>
</dbReference>
<evidence type="ECO:0000259" key="8">
    <source>
        <dbReference type="PROSITE" id="PS50893"/>
    </source>
</evidence>
<comment type="subcellular location">
    <subcellularLocation>
        <location evidence="1">Cell membrane</location>
        <topology evidence="1">Multi-pass membrane protein</topology>
    </subcellularLocation>
</comment>
<sequence>MNDKQNATWAVNTVARIQGQAIDNVRLQHASHYCAEQQGLAQVTALCKTLDLKGMRVLNQPDPTCLPAVAVLHNGEFGLLMAKQPNGLWLVQQSTGQLVLADNAFSHLVYLEPLVTDEPPLSTLSFSHQLKLALKPYHPVIAEGVIATLLIGFLTLASSLFSMQVYDRVIPTHNIDTLIVLSTGVLLVIGLELILKFSRSKLMDQMVIGIDNRLSKHIYERLLSVRLDQLPNSVGSLASQLRGYEQIRNFYTASTLFGLADLPVALLFLLIVASIGSVTLASVPLVVALICLALGFFARQKVNLLAKQSAEWTNKKTGLLVETVEGIETIKSGAGGFKFLSRWLEVTRQTVRNDLDMRHASENINYLSATLQQVSYAVMVIVGAYEVTQNQITMGGLIACSILGGRILTPIMAIPNLMIQQAHASAAQKGLDGLYALKQDNQDINRPLTPSQLHGHYRFEGAKFAYGKGPVALQIDRLEIRAGEHIGILGPIGSGKSTLLRLLAGLYHPSEGHIFLDNLDVNHISPASLSQHIAYLQQDHRLFEGTLRENLLIGLADPGDDVLQAVLSKTGLQQVVAGHPQGLELKISEGGKGLSGGQKQLVAFTRLLLSGAKILLLDEPTASMDEQQERRCLAVLAELCKEQQITLIIVTHKVSMLPLVERLMIVANHQLVLDGSKQAVLQQLAGTPAAASSPSA</sequence>
<reference evidence="10 11" key="1">
    <citation type="submission" date="2018-04" db="EMBL/GenBank/DDBJ databases">
        <title>Genomic Encyclopedia of Archaeal and Bacterial Type Strains, Phase II (KMG-II): from individual species to whole genera.</title>
        <authorList>
            <person name="Goeker M."/>
        </authorList>
    </citation>
    <scope>NUCLEOTIDE SEQUENCE [LARGE SCALE GENOMIC DNA]</scope>
    <source>
        <strain evidence="10 11">DSM 5822</strain>
    </source>
</reference>
<protein>
    <submittedName>
        <fullName evidence="10">ATP-binding cassette subfamily C protein LapB</fullName>
    </submittedName>
</protein>
<dbReference type="GO" id="GO:0005886">
    <property type="term" value="C:plasma membrane"/>
    <property type="evidence" value="ECO:0007669"/>
    <property type="project" value="UniProtKB-SubCell"/>
</dbReference>
<feature type="transmembrane region" description="Helical" evidence="7">
    <location>
        <begin position="175"/>
        <end position="195"/>
    </location>
</feature>
<organism evidence="10 11">
    <name type="scientific">Agitococcus lubricus</name>
    <dbReference type="NCBI Taxonomy" id="1077255"/>
    <lineage>
        <taxon>Bacteria</taxon>
        <taxon>Pseudomonadati</taxon>
        <taxon>Pseudomonadota</taxon>
        <taxon>Gammaproteobacteria</taxon>
        <taxon>Moraxellales</taxon>
        <taxon>Moraxellaceae</taxon>
        <taxon>Agitococcus</taxon>
    </lineage>
</organism>
<name>A0A2T5J444_9GAMM</name>
<dbReference type="Pfam" id="PF00005">
    <property type="entry name" value="ABC_tran"/>
    <property type="match status" value="1"/>
</dbReference>
<evidence type="ECO:0000259" key="9">
    <source>
        <dbReference type="PROSITE" id="PS50929"/>
    </source>
</evidence>
<dbReference type="InterPro" id="IPR036640">
    <property type="entry name" value="ABC1_TM_sf"/>
</dbReference>
<dbReference type="OrthoDB" id="95687at2"/>
<dbReference type="AlphaFoldDB" id="A0A2T5J444"/>
<evidence type="ECO:0000256" key="4">
    <source>
        <dbReference type="ARBA" id="ARBA00022840"/>
    </source>
</evidence>
<evidence type="ECO:0000256" key="5">
    <source>
        <dbReference type="ARBA" id="ARBA00022989"/>
    </source>
</evidence>
<dbReference type="InterPro" id="IPR039421">
    <property type="entry name" value="Type_1_exporter"/>
</dbReference>
<dbReference type="InterPro" id="IPR027417">
    <property type="entry name" value="P-loop_NTPase"/>
</dbReference>